<feature type="compositionally biased region" description="Acidic residues" evidence="1">
    <location>
        <begin position="257"/>
        <end position="268"/>
    </location>
</feature>
<feature type="region of interest" description="Disordered" evidence="1">
    <location>
        <begin position="123"/>
        <end position="189"/>
    </location>
</feature>
<proteinExistence type="predicted"/>
<comment type="caution">
    <text evidence="2">The sequence shown here is derived from an EMBL/GenBank/DDBJ whole genome shotgun (WGS) entry which is preliminary data.</text>
</comment>
<feature type="region of interest" description="Disordered" evidence="1">
    <location>
        <begin position="204"/>
        <end position="230"/>
    </location>
</feature>
<evidence type="ECO:0000313" key="3">
    <source>
        <dbReference type="Proteomes" id="UP000683000"/>
    </source>
</evidence>
<feature type="compositionally biased region" description="Pro residues" evidence="1">
    <location>
        <begin position="217"/>
        <end position="227"/>
    </location>
</feature>
<feature type="region of interest" description="Disordered" evidence="1">
    <location>
        <begin position="1"/>
        <end position="30"/>
    </location>
</feature>
<dbReference type="OrthoDB" id="1897642at2759"/>
<accession>A0A8I2YW40</accession>
<sequence>MVVVDVDSANSKRCSPSTPSPPSSVKRAKSEYHDTKLHYTPPPLPLSAPQGVERIPLPATLNPNRLAAQYLGQLASERIDVLRRQGRHVVGLPVVLNDGIVLNWVRQKLGSIHNEDTPVFRRGTTRFAEQRDEKRRIPAVSTGDSGTSAADAIVIDSDEDMGGMSSLSRGDEPRGLPNDHGASSNRDVIDYSNSDIALFSSVRSENRADDDLEDPYHSPPPPIPSAPPSRCTLTIEDEAVALSGLHSDDTDVSTSDTEADGTDEEANGAEDIQGSRHGTPQPVNKLGANGKRRDHAERPGVSKKQRKACYEEAPTESEEERASDPHLKRVSLPKTDHGRARRLLIPDSADLPLVAVTMRGDCHFIERKKK</sequence>
<dbReference type="EMBL" id="JAGFBS010000006">
    <property type="protein sequence ID" value="KAG6378452.1"/>
    <property type="molecule type" value="Genomic_DNA"/>
</dbReference>
<keyword evidence="3" id="KW-1185">Reference proteome</keyword>
<gene>
    <name evidence="2" type="ORF">JVT61DRAFT_12707</name>
</gene>
<dbReference type="Proteomes" id="UP000683000">
    <property type="component" value="Unassembled WGS sequence"/>
</dbReference>
<dbReference type="AlphaFoldDB" id="A0A8I2YW40"/>
<protein>
    <submittedName>
        <fullName evidence="2">Uncharacterized protein</fullName>
    </submittedName>
</protein>
<reference evidence="2" key="1">
    <citation type="submission" date="2021-03" db="EMBL/GenBank/DDBJ databases">
        <title>Evolutionary innovations through gain and loss of genes in the ectomycorrhizal Boletales.</title>
        <authorList>
            <person name="Wu G."/>
            <person name="Miyauchi S."/>
            <person name="Morin E."/>
            <person name="Yang Z.-L."/>
            <person name="Xu J."/>
            <person name="Martin F.M."/>
        </authorList>
    </citation>
    <scope>NUCLEOTIDE SEQUENCE</scope>
    <source>
        <strain evidence="2">BR01</strain>
    </source>
</reference>
<organism evidence="2 3">
    <name type="scientific">Boletus reticuloceps</name>
    <dbReference type="NCBI Taxonomy" id="495285"/>
    <lineage>
        <taxon>Eukaryota</taxon>
        <taxon>Fungi</taxon>
        <taxon>Dikarya</taxon>
        <taxon>Basidiomycota</taxon>
        <taxon>Agaricomycotina</taxon>
        <taxon>Agaricomycetes</taxon>
        <taxon>Agaricomycetidae</taxon>
        <taxon>Boletales</taxon>
        <taxon>Boletineae</taxon>
        <taxon>Boletaceae</taxon>
        <taxon>Boletoideae</taxon>
        <taxon>Boletus</taxon>
    </lineage>
</organism>
<evidence type="ECO:0000256" key="1">
    <source>
        <dbReference type="SAM" id="MobiDB-lite"/>
    </source>
</evidence>
<name>A0A8I2YW40_9AGAM</name>
<evidence type="ECO:0000313" key="2">
    <source>
        <dbReference type="EMBL" id="KAG6378452.1"/>
    </source>
</evidence>
<feature type="region of interest" description="Disordered" evidence="1">
    <location>
        <begin position="243"/>
        <end position="334"/>
    </location>
</feature>